<dbReference type="EMBL" id="LUEZ02000049">
    <property type="protein sequence ID" value="RDB22628.1"/>
    <property type="molecule type" value="Genomic_DNA"/>
</dbReference>
<evidence type="ECO:0000259" key="3">
    <source>
        <dbReference type="PROSITE" id="PS50103"/>
    </source>
</evidence>
<dbReference type="PANTHER" id="PTHR37543:SF1">
    <property type="entry name" value="CCCH ZINC FINGER DNA BINDING PROTEIN (AFU_ORTHOLOGUE AFUA_5G12760)"/>
    <property type="match status" value="1"/>
</dbReference>
<evidence type="ECO:0000256" key="2">
    <source>
        <dbReference type="SAM" id="Coils"/>
    </source>
</evidence>
<keyword evidence="1" id="KW-0479">Metal-binding</keyword>
<feature type="domain" description="C3H1-type" evidence="3">
    <location>
        <begin position="361"/>
        <end position="389"/>
    </location>
</feature>
<reference evidence="4" key="1">
    <citation type="submission" date="2018-04" db="EMBL/GenBank/DDBJ databases">
        <title>Whole genome sequencing of Hypsizygus marmoreus.</title>
        <authorList>
            <person name="Choi I.-G."/>
            <person name="Min B."/>
            <person name="Kim J.-G."/>
            <person name="Kim S."/>
            <person name="Oh Y.-L."/>
            <person name="Kong W.-S."/>
            <person name="Park H."/>
            <person name="Jeong J."/>
            <person name="Song E.-S."/>
        </authorList>
    </citation>
    <scope>NUCLEOTIDE SEQUENCE [LARGE SCALE GENOMIC DNA]</scope>
    <source>
        <strain evidence="4">51987-8</strain>
    </source>
</reference>
<evidence type="ECO:0000313" key="5">
    <source>
        <dbReference type="Proteomes" id="UP000076154"/>
    </source>
</evidence>
<dbReference type="OrthoDB" id="2270193at2759"/>
<protein>
    <recommendedName>
        <fullName evidence="3">C3H1-type domain-containing protein</fullName>
    </recommendedName>
</protein>
<accession>A0A369JLA4</accession>
<dbReference type="InterPro" id="IPR000571">
    <property type="entry name" value="Znf_CCCH"/>
</dbReference>
<dbReference type="GO" id="GO:0008270">
    <property type="term" value="F:zinc ion binding"/>
    <property type="evidence" value="ECO:0007669"/>
    <property type="project" value="UniProtKB-KW"/>
</dbReference>
<sequence length="421" mass="46444">MATQPLGEANQQLWDETLTRLLNLSTATVKRNAELENRVAELEVELSVWKQAHSVALEASERENKAHNVQVAALNRQISNLDCFRGNQNPLILCVINGDENIFIPELFGQGQQGGRAAAQKLTKSIAEYLANEDVHIFGRLSFWVTIYYNKMELGAILQAHNLCTPEQFEGFLAGFSQASPRFSLVDVGYNKDAADSKIKEYLETYIRFPQTLRVFFGGGQTDVSGYMSTFSALENEQLLGKIVMLHSSNDLDIDSRLPSLPRLNVDGLFMMEKLPRVFTKLSPLTVGSFSTVTTNGGLISPQSPARAGGRLIDPSLPLHRQNPPPCNEHYLMTCSKGAGVCKYSHDYILTPEQLASLASNAKKAPCNWLKNGVQCPYGENCCWGHVCPNGPKCFHLSKGKCWFKGEAMHPPTASVESSSA</sequence>
<proteinExistence type="predicted"/>
<dbReference type="InterPro" id="IPR057683">
    <property type="entry name" value="DUF7923"/>
</dbReference>
<dbReference type="PROSITE" id="PS50103">
    <property type="entry name" value="ZF_C3H1"/>
    <property type="match status" value="1"/>
</dbReference>
<dbReference type="STRING" id="39966.A0A369JLA4"/>
<gene>
    <name evidence="4" type="ORF">Hypma_010354</name>
</gene>
<evidence type="ECO:0000256" key="1">
    <source>
        <dbReference type="PROSITE-ProRule" id="PRU00723"/>
    </source>
</evidence>
<feature type="coiled-coil region" evidence="2">
    <location>
        <begin position="25"/>
        <end position="77"/>
    </location>
</feature>
<keyword evidence="1" id="KW-0862">Zinc</keyword>
<keyword evidence="2" id="KW-0175">Coiled coil</keyword>
<dbReference type="InParanoid" id="A0A369JLA4"/>
<feature type="zinc finger region" description="C3H1-type" evidence="1">
    <location>
        <begin position="361"/>
        <end position="389"/>
    </location>
</feature>
<organism evidence="4 5">
    <name type="scientific">Hypsizygus marmoreus</name>
    <name type="common">White beech mushroom</name>
    <name type="synonym">Agaricus marmoreus</name>
    <dbReference type="NCBI Taxonomy" id="39966"/>
    <lineage>
        <taxon>Eukaryota</taxon>
        <taxon>Fungi</taxon>
        <taxon>Dikarya</taxon>
        <taxon>Basidiomycota</taxon>
        <taxon>Agaricomycotina</taxon>
        <taxon>Agaricomycetes</taxon>
        <taxon>Agaricomycetidae</taxon>
        <taxon>Agaricales</taxon>
        <taxon>Tricholomatineae</taxon>
        <taxon>Lyophyllaceae</taxon>
        <taxon>Hypsizygus</taxon>
    </lineage>
</organism>
<dbReference type="PANTHER" id="PTHR37543">
    <property type="entry name" value="CCCH ZINC FINGER DNA BINDING PROTEIN (AFU_ORTHOLOGUE AFUA_5G12760)"/>
    <property type="match status" value="1"/>
</dbReference>
<keyword evidence="1" id="KW-0863">Zinc-finger</keyword>
<comment type="caution">
    <text evidence="4">The sequence shown here is derived from an EMBL/GenBank/DDBJ whole genome shotgun (WGS) entry which is preliminary data.</text>
</comment>
<dbReference type="Pfam" id="PF25540">
    <property type="entry name" value="DUF7923"/>
    <property type="match status" value="1"/>
</dbReference>
<keyword evidence="5" id="KW-1185">Reference proteome</keyword>
<dbReference type="AlphaFoldDB" id="A0A369JLA4"/>
<evidence type="ECO:0000313" key="4">
    <source>
        <dbReference type="EMBL" id="RDB22628.1"/>
    </source>
</evidence>
<name>A0A369JLA4_HYPMA</name>
<dbReference type="Proteomes" id="UP000076154">
    <property type="component" value="Unassembled WGS sequence"/>
</dbReference>